<evidence type="ECO:0000256" key="1">
    <source>
        <dbReference type="ARBA" id="ARBA00022475"/>
    </source>
</evidence>
<evidence type="ECO:0000256" key="5">
    <source>
        <dbReference type="SAM" id="Phobius"/>
    </source>
</evidence>
<dbReference type="InterPro" id="IPR010445">
    <property type="entry name" value="LapA_dom"/>
</dbReference>
<evidence type="ECO:0000256" key="2">
    <source>
        <dbReference type="ARBA" id="ARBA00022692"/>
    </source>
</evidence>
<evidence type="ECO:0000259" key="6">
    <source>
        <dbReference type="Pfam" id="PF06305"/>
    </source>
</evidence>
<evidence type="ECO:0000256" key="4">
    <source>
        <dbReference type="ARBA" id="ARBA00023136"/>
    </source>
</evidence>
<keyword evidence="3 5" id="KW-1133">Transmembrane helix</keyword>
<keyword evidence="4 5" id="KW-0472">Membrane</keyword>
<protein>
    <recommendedName>
        <fullName evidence="6">Lipopolysaccharide assembly protein A domain-containing protein</fullName>
    </recommendedName>
</protein>
<dbReference type="Pfam" id="PF06305">
    <property type="entry name" value="LapA_dom"/>
    <property type="match status" value="1"/>
</dbReference>
<organism evidence="7">
    <name type="scientific">hydrothermal vent metagenome</name>
    <dbReference type="NCBI Taxonomy" id="652676"/>
    <lineage>
        <taxon>unclassified sequences</taxon>
        <taxon>metagenomes</taxon>
        <taxon>ecological metagenomes</taxon>
    </lineage>
</organism>
<name>A0A3B0VW45_9ZZZZ</name>
<evidence type="ECO:0000256" key="3">
    <source>
        <dbReference type="ARBA" id="ARBA00022989"/>
    </source>
</evidence>
<reference evidence="7" key="1">
    <citation type="submission" date="2018-06" db="EMBL/GenBank/DDBJ databases">
        <authorList>
            <person name="Zhirakovskaya E."/>
        </authorList>
    </citation>
    <scope>NUCLEOTIDE SEQUENCE</scope>
</reference>
<feature type="transmembrane region" description="Helical" evidence="5">
    <location>
        <begin position="7"/>
        <end position="26"/>
    </location>
</feature>
<evidence type="ECO:0000313" key="7">
    <source>
        <dbReference type="EMBL" id="VAW44570.1"/>
    </source>
</evidence>
<sequence>MLFLKRLILFVTAVVVIVLAIAVSGLNTKAAMLNLYWFNFEMSLGFLLIATLFFGLLTGLLMALFNFYMPLKSQLRKLNRKHRHLSRQVREQQRIEQSDD</sequence>
<gene>
    <name evidence="7" type="ORF">MNBD_GAMMA03-680</name>
</gene>
<accession>A0A3B0VW45</accession>
<feature type="domain" description="Lipopolysaccharide assembly protein A" evidence="6">
    <location>
        <begin position="27"/>
        <end position="89"/>
    </location>
</feature>
<feature type="transmembrane region" description="Helical" evidence="5">
    <location>
        <begin position="46"/>
        <end position="71"/>
    </location>
</feature>
<proteinExistence type="predicted"/>
<dbReference type="GO" id="GO:0005886">
    <property type="term" value="C:plasma membrane"/>
    <property type="evidence" value="ECO:0007669"/>
    <property type="project" value="InterPro"/>
</dbReference>
<dbReference type="AlphaFoldDB" id="A0A3B0VW45"/>
<keyword evidence="1" id="KW-1003">Cell membrane</keyword>
<keyword evidence="2 5" id="KW-0812">Transmembrane</keyword>
<dbReference type="EMBL" id="UOFC01000012">
    <property type="protein sequence ID" value="VAW44570.1"/>
    <property type="molecule type" value="Genomic_DNA"/>
</dbReference>